<feature type="non-terminal residue" evidence="1">
    <location>
        <position position="1"/>
    </location>
</feature>
<reference evidence="1" key="1">
    <citation type="journal article" date="2015" name="Nature">
        <title>Complex archaea that bridge the gap between prokaryotes and eukaryotes.</title>
        <authorList>
            <person name="Spang A."/>
            <person name="Saw J.H."/>
            <person name="Jorgensen S.L."/>
            <person name="Zaremba-Niedzwiedzka K."/>
            <person name="Martijn J."/>
            <person name="Lind A.E."/>
            <person name="van Eijk R."/>
            <person name="Schleper C."/>
            <person name="Guy L."/>
            <person name="Ettema T.J."/>
        </authorList>
    </citation>
    <scope>NUCLEOTIDE SEQUENCE</scope>
</reference>
<sequence>SDFGKIRFGNTRIDFWGGYSQIARLIARLITAEAKGAETGRIMPTDRGQVIWRFIQSKLSPASGLTVDLVRGETFIGEQLEATPEGITKQAFERFTPLFIQDVVDAARYQGLTTAAIVAPLAGHGIGAMTYPIRPATEASRIKDVKSKSAYGVSWDQIGPLAQSYIRERNPDIALLERQARSERENFDMVARRLEEQHAVTKNIIKKLPVPIRNDIDRLDVIIPGLSRYVSNGWYLNDKRYKTYQNEIQKGLTQYLTRLRSHSLWNRMSNSMKATLIEDIAKLVRDQVRSQLLFGSQIEDFRRVQ</sequence>
<organism evidence="1">
    <name type="scientific">marine sediment metagenome</name>
    <dbReference type="NCBI Taxonomy" id="412755"/>
    <lineage>
        <taxon>unclassified sequences</taxon>
        <taxon>metagenomes</taxon>
        <taxon>ecological metagenomes</taxon>
    </lineage>
</organism>
<gene>
    <name evidence="1" type="ORF">LCGC14_2541360</name>
</gene>
<comment type="caution">
    <text evidence="1">The sequence shown here is derived from an EMBL/GenBank/DDBJ whole genome shotgun (WGS) entry which is preliminary data.</text>
</comment>
<dbReference type="AlphaFoldDB" id="A0A0F9BDF9"/>
<name>A0A0F9BDF9_9ZZZZ</name>
<accession>A0A0F9BDF9</accession>
<proteinExistence type="predicted"/>
<protein>
    <submittedName>
        <fullName evidence="1">Uncharacterized protein</fullName>
    </submittedName>
</protein>
<evidence type="ECO:0000313" key="1">
    <source>
        <dbReference type="EMBL" id="KKL11882.1"/>
    </source>
</evidence>
<dbReference type="EMBL" id="LAZR01041481">
    <property type="protein sequence ID" value="KKL11882.1"/>
    <property type="molecule type" value="Genomic_DNA"/>
</dbReference>